<dbReference type="AlphaFoldDB" id="A0A934MJ00"/>
<comment type="caution">
    <text evidence="1">The sequence shown here is derived from an EMBL/GenBank/DDBJ whole genome shotgun (WGS) entry which is preliminary data.</text>
</comment>
<reference evidence="1" key="1">
    <citation type="submission" date="2020-12" db="EMBL/GenBank/DDBJ databases">
        <title>Bacterial taxonomy.</title>
        <authorList>
            <person name="Pan X."/>
        </authorList>
    </citation>
    <scope>NUCLEOTIDE SEQUENCE</scope>
    <source>
        <strain evidence="1">B2012</strain>
    </source>
</reference>
<protein>
    <submittedName>
        <fullName evidence="1">Gamma-glutamylcyclotransferase</fullName>
    </submittedName>
</protein>
<dbReference type="Gene3D" id="3.10.490.10">
    <property type="entry name" value="Gamma-glutamyl cyclotransferase-like"/>
    <property type="match status" value="1"/>
</dbReference>
<dbReference type="RefSeq" id="WP_198880007.1">
    <property type="nucleotide sequence ID" value="NZ_JAEKJA010000001.1"/>
</dbReference>
<keyword evidence="2" id="KW-1185">Reference proteome</keyword>
<dbReference type="EMBL" id="JAEKJA010000001">
    <property type="protein sequence ID" value="MBJ3774104.1"/>
    <property type="molecule type" value="Genomic_DNA"/>
</dbReference>
<organism evidence="1 2">
    <name type="scientific">Acuticoccus mangrovi</name>
    <dbReference type="NCBI Taxonomy" id="2796142"/>
    <lineage>
        <taxon>Bacteria</taxon>
        <taxon>Pseudomonadati</taxon>
        <taxon>Pseudomonadota</taxon>
        <taxon>Alphaproteobacteria</taxon>
        <taxon>Hyphomicrobiales</taxon>
        <taxon>Amorphaceae</taxon>
        <taxon>Acuticoccus</taxon>
    </lineage>
</organism>
<sequence>MSFSVFGYGSLVNIATLPPYQAVQRASVKGWRRAWRASSATPLGGVCALSVVEDPDAEIDGVVVTFDDATWPTIAAREHRYDPLDLVHEGETITIWRASAGFDHFGDAAHPIHLTYVDCTLQGFLKEFGEAGVARFMATTDGWHVPIIDDRATPRYPRAQQLSNDERKLVDRMLNGVDARVRKAEDGALP</sequence>
<gene>
    <name evidence="1" type="ORF">JCR33_00280</name>
</gene>
<evidence type="ECO:0000313" key="2">
    <source>
        <dbReference type="Proteomes" id="UP000609531"/>
    </source>
</evidence>
<accession>A0A934MJ00</accession>
<dbReference type="CDD" id="cd06661">
    <property type="entry name" value="GGCT_like"/>
    <property type="match status" value="1"/>
</dbReference>
<dbReference type="InterPro" id="IPR036568">
    <property type="entry name" value="GGCT-like_sf"/>
</dbReference>
<name>A0A934MJ00_9HYPH</name>
<proteinExistence type="predicted"/>
<dbReference type="Proteomes" id="UP000609531">
    <property type="component" value="Unassembled WGS sequence"/>
</dbReference>
<dbReference type="SUPFAM" id="SSF110857">
    <property type="entry name" value="Gamma-glutamyl cyclotransferase-like"/>
    <property type="match status" value="1"/>
</dbReference>
<dbReference type="InterPro" id="IPR013024">
    <property type="entry name" value="GGCT-like"/>
</dbReference>
<evidence type="ECO:0000313" key="1">
    <source>
        <dbReference type="EMBL" id="MBJ3774104.1"/>
    </source>
</evidence>